<dbReference type="GO" id="GO:0005975">
    <property type="term" value="P:carbohydrate metabolic process"/>
    <property type="evidence" value="ECO:0007669"/>
    <property type="project" value="InterPro"/>
</dbReference>
<dbReference type="SUPFAM" id="SSF46626">
    <property type="entry name" value="Cytochrome c"/>
    <property type="match status" value="1"/>
</dbReference>
<reference evidence="5" key="1">
    <citation type="submission" date="2018-05" db="EMBL/GenBank/DDBJ databases">
        <authorList>
            <person name="Lanie J.A."/>
            <person name="Ng W.-L."/>
            <person name="Kazmierczak K.M."/>
            <person name="Andrzejewski T.M."/>
            <person name="Davidsen T.M."/>
            <person name="Wayne K.J."/>
            <person name="Tettelin H."/>
            <person name="Glass J.I."/>
            <person name="Rusch D."/>
            <person name="Podicherti R."/>
            <person name="Tsui H.-C.T."/>
            <person name="Winkler M.E."/>
        </authorList>
    </citation>
    <scope>NUCLEOTIDE SEQUENCE</scope>
</reference>
<name>A0A381V489_9ZZZZ</name>
<dbReference type="InterPro" id="IPR036909">
    <property type="entry name" value="Cyt_c-like_dom_sf"/>
</dbReference>
<dbReference type="Gene3D" id="1.10.760.10">
    <property type="entry name" value="Cytochrome c-like domain"/>
    <property type="match status" value="1"/>
</dbReference>
<dbReference type="GO" id="GO:0009055">
    <property type="term" value="F:electron transfer activity"/>
    <property type="evidence" value="ECO:0007669"/>
    <property type="project" value="InterPro"/>
</dbReference>
<dbReference type="AlphaFoldDB" id="A0A381V489"/>
<accession>A0A381V489</accession>
<organism evidence="5">
    <name type="scientific">marine metagenome</name>
    <dbReference type="NCBI Taxonomy" id="408172"/>
    <lineage>
        <taxon>unclassified sequences</taxon>
        <taxon>metagenomes</taxon>
        <taxon>ecological metagenomes</taxon>
    </lineage>
</organism>
<feature type="domain" description="Cytochrome c" evidence="4">
    <location>
        <begin position="775"/>
        <end position="860"/>
    </location>
</feature>
<evidence type="ECO:0000256" key="2">
    <source>
        <dbReference type="ARBA" id="ARBA00022723"/>
    </source>
</evidence>
<sequence>MIALNIMRRKNIFVVITFALVLLATGVVSADYSINSPDGRLIHLKEGTFQPDLSPYRSKLPEVKILDRTFKPKYQQWAANEEFEISQTGLNNMVRAALPLEHNAAFIWMTNQQLYWSARNNLGFGFAASHSGINMVNGPYFTMKALELSSYNRLARDRGERILSNKDAMLQWYFPLVWKRIGIPRFPDDGQPAYLEFEAGDPHFVAPTPVADTFNDPQSGKNGKWGVPEYFFNNRQWRWDRDKMVKYIDMGGIGIMLKRASMWVDYMWKSTHTGESPSSQTKRIVLAGNDAEEGFRGMALATSRANQVLSLKAQLVANESGELGGINPATYDPENGLRYFPHRIWPNMLLAGDLPERQWGFEIDDPRSLLFDQGALLWGNTHFFQSTYRMTEMFTDNPPVDGGILEKSLGVVPHNLANMVLKNIVAMHTKDGLLVSTWEPKDTDWWIDKAHNKNPGSSDEIQMTDMGLTFIALKEYIDRMRDPQALITTPDKDDLEPELTKVAADLLIKNADFLLKVQGSNGKFCDSYNVTTSQPTGPCDLSRPNFTGIFALLEASKATGEVKYVEGARQTWNYVWEKYWHEPTGLFRSRLGDDTVRIHSLDISAQLRAWREMMFATPIHLTKPLIAKFSRWSVQTLMMSGMIQSEENRSGELAMGVGSRDWDNDGVPWLGKGDGKFGIAPTLALEVAVNIAAAGKNKTFNNLKGQKHWAEMYGGKIRYAYNPMPQEEAVEKMQLPVKIDYEAMVDDEEWVERDELLRWDGTVQTLPPAKKFKRGSTLTGRQIFEMNCAHCHGYTGEGITGISYEADSLVRTRDDMFEVPHNGRFTRLMPEWGLGNRDEMESVLTDEEIYKIVDYIQSDEFKKIFVDVQNGYAYPQFPPKDPYFFISRSYIRGKKKPATKEDIALIMNLQRDVSKTGNPVNIIEKLIEAEKAGGAKGQIATATEWPGDRFGNVLS</sequence>
<evidence type="ECO:0000313" key="5">
    <source>
        <dbReference type="EMBL" id="SVA35014.1"/>
    </source>
</evidence>
<proteinExistence type="predicted"/>
<keyword evidence="2" id="KW-0479">Metal-binding</keyword>
<feature type="non-terminal residue" evidence="5">
    <location>
        <position position="955"/>
    </location>
</feature>
<evidence type="ECO:0000259" key="4">
    <source>
        <dbReference type="PROSITE" id="PS51007"/>
    </source>
</evidence>
<protein>
    <recommendedName>
        <fullName evidence="4">Cytochrome c domain-containing protein</fullName>
    </recommendedName>
</protein>
<evidence type="ECO:0000256" key="1">
    <source>
        <dbReference type="ARBA" id="ARBA00022617"/>
    </source>
</evidence>
<keyword evidence="1" id="KW-0349">Heme</keyword>
<dbReference type="EMBL" id="UINC01007772">
    <property type="protein sequence ID" value="SVA35014.1"/>
    <property type="molecule type" value="Genomic_DNA"/>
</dbReference>
<dbReference type="GO" id="GO:0020037">
    <property type="term" value="F:heme binding"/>
    <property type="evidence" value="ECO:0007669"/>
    <property type="project" value="InterPro"/>
</dbReference>
<dbReference type="GO" id="GO:0046872">
    <property type="term" value="F:metal ion binding"/>
    <property type="evidence" value="ECO:0007669"/>
    <property type="project" value="UniProtKB-KW"/>
</dbReference>
<evidence type="ECO:0000256" key="3">
    <source>
        <dbReference type="ARBA" id="ARBA00023004"/>
    </source>
</evidence>
<dbReference type="SUPFAM" id="SSF48208">
    <property type="entry name" value="Six-hairpin glycosidases"/>
    <property type="match status" value="1"/>
</dbReference>
<keyword evidence="3" id="KW-0408">Iron</keyword>
<dbReference type="Pfam" id="PF13442">
    <property type="entry name" value="Cytochrome_CBB3"/>
    <property type="match status" value="1"/>
</dbReference>
<gene>
    <name evidence="5" type="ORF">METZ01_LOCUS87868</name>
</gene>
<dbReference type="InterPro" id="IPR009056">
    <property type="entry name" value="Cyt_c-like_dom"/>
</dbReference>
<dbReference type="InterPro" id="IPR008928">
    <property type="entry name" value="6-hairpin_glycosidase_sf"/>
</dbReference>
<dbReference type="PROSITE" id="PS51007">
    <property type="entry name" value="CYTC"/>
    <property type="match status" value="1"/>
</dbReference>